<dbReference type="AlphaFoldDB" id="A0A9D1SGT7"/>
<evidence type="ECO:0000313" key="1">
    <source>
        <dbReference type="EMBL" id="HIU59078.1"/>
    </source>
</evidence>
<sequence>AAVKSRVIYSGGDVDCFGVAAYEDYSVAGIFLEEEAVPKRVKGYGGIGGAYSVGGIKTYKISSPRFVPDENAILEFDIYSGKDMEVKVAVDGVNGDNQLERYSTMLSVRGGGKWKRMILQPAELKSEISGMPLKSFAEGQALLFDCEDEESEYAVTNILWL</sequence>
<organism evidence="1 2">
    <name type="scientific">Candidatus Scatosoma pullistercoris</name>
    <dbReference type="NCBI Taxonomy" id="2840934"/>
    <lineage>
        <taxon>Bacteria</taxon>
        <taxon>Bacillati</taxon>
        <taxon>Bacillota</taxon>
        <taxon>Clostridia</taxon>
        <taxon>Candidatus Scatosoma</taxon>
    </lineage>
</organism>
<protein>
    <submittedName>
        <fullName evidence="1">Uncharacterized protein</fullName>
    </submittedName>
</protein>
<evidence type="ECO:0000313" key="2">
    <source>
        <dbReference type="Proteomes" id="UP000824081"/>
    </source>
</evidence>
<comment type="caution">
    <text evidence="1">The sequence shown here is derived from an EMBL/GenBank/DDBJ whole genome shotgun (WGS) entry which is preliminary data.</text>
</comment>
<gene>
    <name evidence="1" type="ORF">IAC57_03145</name>
</gene>
<reference evidence="1" key="2">
    <citation type="journal article" date="2021" name="PeerJ">
        <title>Extensive microbial diversity within the chicken gut microbiome revealed by metagenomics and culture.</title>
        <authorList>
            <person name="Gilroy R."/>
            <person name="Ravi A."/>
            <person name="Getino M."/>
            <person name="Pursley I."/>
            <person name="Horton D.L."/>
            <person name="Alikhan N.F."/>
            <person name="Baker D."/>
            <person name="Gharbi K."/>
            <person name="Hall N."/>
            <person name="Watson M."/>
            <person name="Adriaenssens E.M."/>
            <person name="Foster-Nyarko E."/>
            <person name="Jarju S."/>
            <person name="Secka A."/>
            <person name="Antonio M."/>
            <person name="Oren A."/>
            <person name="Chaudhuri R.R."/>
            <person name="La Ragione R."/>
            <person name="Hildebrand F."/>
            <person name="Pallen M.J."/>
        </authorList>
    </citation>
    <scope>NUCLEOTIDE SEQUENCE</scope>
    <source>
        <strain evidence="1">11687</strain>
    </source>
</reference>
<proteinExistence type="predicted"/>
<reference evidence="1" key="1">
    <citation type="submission" date="2020-10" db="EMBL/GenBank/DDBJ databases">
        <authorList>
            <person name="Gilroy R."/>
        </authorList>
    </citation>
    <scope>NUCLEOTIDE SEQUENCE</scope>
    <source>
        <strain evidence="1">11687</strain>
    </source>
</reference>
<dbReference type="EMBL" id="DVMZ01000082">
    <property type="protein sequence ID" value="HIU59078.1"/>
    <property type="molecule type" value="Genomic_DNA"/>
</dbReference>
<accession>A0A9D1SGT7</accession>
<dbReference type="Proteomes" id="UP000824081">
    <property type="component" value="Unassembled WGS sequence"/>
</dbReference>
<feature type="non-terminal residue" evidence="1">
    <location>
        <position position="1"/>
    </location>
</feature>
<name>A0A9D1SGT7_9FIRM</name>